<evidence type="ECO:0000256" key="3">
    <source>
        <dbReference type="ARBA" id="ARBA00022729"/>
    </source>
</evidence>
<comment type="subcellular location">
    <subcellularLocation>
        <location evidence="1">Periplasm</location>
    </subcellularLocation>
</comment>
<feature type="domain" description="Ca3427-like PBP 2" evidence="4">
    <location>
        <begin position="78"/>
        <end position="146"/>
    </location>
</feature>
<comment type="similarity">
    <text evidence="2">Belongs to the bacterial solute-binding protein SsuA/TauA family.</text>
</comment>
<dbReference type="PANTHER" id="PTHR30024:SF47">
    <property type="entry name" value="TAURINE-BINDING PERIPLASMIC PROTEIN"/>
    <property type="match status" value="1"/>
</dbReference>
<protein>
    <recommendedName>
        <fullName evidence="4">Ca3427-like PBP 2 domain-containing protein</fullName>
    </recommendedName>
</protein>
<dbReference type="Proteomes" id="UP000886653">
    <property type="component" value="Unassembled WGS sequence"/>
</dbReference>
<accession>A0A9P6TBJ3</accession>
<organism evidence="5 6">
    <name type="scientific">Cronartium quercuum f. sp. fusiforme G11</name>
    <dbReference type="NCBI Taxonomy" id="708437"/>
    <lineage>
        <taxon>Eukaryota</taxon>
        <taxon>Fungi</taxon>
        <taxon>Dikarya</taxon>
        <taxon>Basidiomycota</taxon>
        <taxon>Pucciniomycotina</taxon>
        <taxon>Pucciniomycetes</taxon>
        <taxon>Pucciniales</taxon>
        <taxon>Coleosporiaceae</taxon>
        <taxon>Cronartium</taxon>
    </lineage>
</organism>
<dbReference type="Pfam" id="PF22384">
    <property type="entry name" value="PBP2_Ca3427_like"/>
    <property type="match status" value="1"/>
</dbReference>
<dbReference type="PANTHER" id="PTHR30024">
    <property type="entry name" value="ALIPHATIC SULFONATES-BINDING PROTEIN-RELATED"/>
    <property type="match status" value="1"/>
</dbReference>
<dbReference type="AlphaFoldDB" id="A0A9P6TBJ3"/>
<evidence type="ECO:0000256" key="2">
    <source>
        <dbReference type="ARBA" id="ARBA00010742"/>
    </source>
</evidence>
<comment type="caution">
    <text evidence="5">The sequence shown here is derived from an EMBL/GenBank/DDBJ whole genome shotgun (WGS) entry which is preliminary data.</text>
</comment>
<name>A0A9P6TBJ3_9BASI</name>
<proteinExistence type="inferred from homology"/>
<dbReference type="Gene3D" id="3.40.190.10">
    <property type="entry name" value="Periplasmic binding protein-like II"/>
    <property type="match status" value="2"/>
</dbReference>
<reference evidence="5" key="1">
    <citation type="submission" date="2013-11" db="EMBL/GenBank/DDBJ databases">
        <title>Genome sequence of the fusiform rust pathogen reveals effectors for host alternation and coevolution with pine.</title>
        <authorList>
            <consortium name="DOE Joint Genome Institute"/>
            <person name="Smith K."/>
            <person name="Pendleton A."/>
            <person name="Kubisiak T."/>
            <person name="Anderson C."/>
            <person name="Salamov A."/>
            <person name="Aerts A."/>
            <person name="Riley R."/>
            <person name="Clum A."/>
            <person name="Lindquist E."/>
            <person name="Ence D."/>
            <person name="Campbell M."/>
            <person name="Kronenberg Z."/>
            <person name="Feau N."/>
            <person name="Dhillon B."/>
            <person name="Hamelin R."/>
            <person name="Burleigh J."/>
            <person name="Smith J."/>
            <person name="Yandell M."/>
            <person name="Nelson C."/>
            <person name="Grigoriev I."/>
            <person name="Davis J."/>
        </authorList>
    </citation>
    <scope>NUCLEOTIDE SEQUENCE</scope>
    <source>
        <strain evidence="5">G11</strain>
    </source>
</reference>
<dbReference type="GO" id="GO:0042597">
    <property type="term" value="C:periplasmic space"/>
    <property type="evidence" value="ECO:0007669"/>
    <property type="project" value="UniProtKB-SubCell"/>
</dbReference>
<dbReference type="SUPFAM" id="SSF53850">
    <property type="entry name" value="Periplasmic binding protein-like II"/>
    <property type="match status" value="1"/>
</dbReference>
<dbReference type="OrthoDB" id="1363at2759"/>
<gene>
    <name evidence="5" type="ORF">CROQUDRAFT_671553</name>
</gene>
<evidence type="ECO:0000259" key="4">
    <source>
        <dbReference type="Pfam" id="PF22384"/>
    </source>
</evidence>
<sequence length="206" mass="22940">MSTTKTEPKKLRIGYVPEHFCTPLLQLIESDPELAKTVELIPNPSGTGQMISGLKDRSLDVAIALTESLIAGIILGKEGSQVMGSVMALQHGWLANTPEPVEFVVKDSFKNLRDSVNDGSTAAFMWEWFTTKPYQDSGEVKFIGNVPTPWSSWVVVASPEEVNPDVLVPSRLTDFLKKLDQSIHQFGIEKGVRKPEHVEYIKNRFE</sequence>
<evidence type="ECO:0000256" key="1">
    <source>
        <dbReference type="ARBA" id="ARBA00004418"/>
    </source>
</evidence>
<keyword evidence="6" id="KW-1185">Reference proteome</keyword>
<evidence type="ECO:0000313" key="5">
    <source>
        <dbReference type="EMBL" id="KAG0145749.1"/>
    </source>
</evidence>
<keyword evidence="3" id="KW-0732">Signal</keyword>
<dbReference type="EMBL" id="MU167271">
    <property type="protein sequence ID" value="KAG0145749.1"/>
    <property type="molecule type" value="Genomic_DNA"/>
</dbReference>
<evidence type="ECO:0000313" key="6">
    <source>
        <dbReference type="Proteomes" id="UP000886653"/>
    </source>
</evidence>
<dbReference type="InterPro" id="IPR054364">
    <property type="entry name" value="Ca3427-like_PBP2"/>
</dbReference>